<gene>
    <name evidence="1" type="ORF">V6617_14570</name>
</gene>
<accession>A0ABZ2HX58</accession>
<dbReference type="EMBL" id="CP146275">
    <property type="protein sequence ID" value="WWT32221.1"/>
    <property type="molecule type" value="Genomic_DNA"/>
</dbReference>
<keyword evidence="2" id="KW-1185">Reference proteome</keyword>
<evidence type="ECO:0000313" key="2">
    <source>
        <dbReference type="Proteomes" id="UP001369958"/>
    </source>
</evidence>
<proteinExistence type="predicted"/>
<reference evidence="1 2" key="1">
    <citation type="submission" date="2024-02" db="EMBL/GenBank/DDBJ databases">
        <title>Complete genome sequence of Pelagibacterium nitratireducens ZH15.</title>
        <authorList>
            <person name="Zhao L.H."/>
        </authorList>
    </citation>
    <scope>NUCLEOTIDE SEQUENCE [LARGE SCALE GENOMIC DNA]</scope>
    <source>
        <strain evidence="1 2">ZH15</strain>
    </source>
</reference>
<name>A0ABZ2HX58_9HYPH</name>
<sequence>MAVTPDLAELEATIARMEARFDADLCASGLMASYRDLCARFDPDLVDPRDIALSRAAALMMIKYQLGEP</sequence>
<evidence type="ECO:0000313" key="1">
    <source>
        <dbReference type="EMBL" id="WWT32221.1"/>
    </source>
</evidence>
<organism evidence="1 2">
    <name type="scientific">Pelagibacterium nitratireducens</name>
    <dbReference type="NCBI Taxonomy" id="1046114"/>
    <lineage>
        <taxon>Bacteria</taxon>
        <taxon>Pseudomonadati</taxon>
        <taxon>Pseudomonadota</taxon>
        <taxon>Alphaproteobacteria</taxon>
        <taxon>Hyphomicrobiales</taxon>
        <taxon>Devosiaceae</taxon>
        <taxon>Pelagibacterium</taxon>
    </lineage>
</organism>
<protein>
    <submittedName>
        <fullName evidence="1">Uncharacterized protein</fullName>
    </submittedName>
</protein>
<dbReference type="RefSeq" id="WP_338607683.1">
    <property type="nucleotide sequence ID" value="NZ_CP146275.1"/>
</dbReference>
<dbReference type="Proteomes" id="UP001369958">
    <property type="component" value="Chromosome"/>
</dbReference>